<evidence type="ECO:0000256" key="5">
    <source>
        <dbReference type="SAM" id="Phobius"/>
    </source>
</evidence>
<dbReference type="EMBL" id="JAXAVV010000014">
    <property type="protein sequence ID" value="MDX8053047.1"/>
    <property type="molecule type" value="Genomic_DNA"/>
</dbReference>
<protein>
    <submittedName>
        <fullName evidence="7">MFS transporter</fullName>
    </submittedName>
</protein>
<dbReference type="InterPro" id="IPR020846">
    <property type="entry name" value="MFS_dom"/>
</dbReference>
<keyword evidence="8" id="KW-1185">Reference proteome</keyword>
<dbReference type="CDD" id="cd17321">
    <property type="entry name" value="MFS_MMR_MDR_like"/>
    <property type="match status" value="1"/>
</dbReference>
<dbReference type="Proteomes" id="UP001271792">
    <property type="component" value="Unassembled WGS sequence"/>
</dbReference>
<evidence type="ECO:0000313" key="7">
    <source>
        <dbReference type="EMBL" id="MDX8053047.1"/>
    </source>
</evidence>
<feature type="transmembrane region" description="Helical" evidence="5">
    <location>
        <begin position="331"/>
        <end position="348"/>
    </location>
</feature>
<evidence type="ECO:0000256" key="3">
    <source>
        <dbReference type="ARBA" id="ARBA00022989"/>
    </source>
</evidence>
<feature type="transmembrane region" description="Helical" evidence="5">
    <location>
        <begin position="51"/>
        <end position="71"/>
    </location>
</feature>
<feature type="transmembrane region" description="Helical" evidence="5">
    <location>
        <begin position="15"/>
        <end position="39"/>
    </location>
</feature>
<dbReference type="PROSITE" id="PS50850">
    <property type="entry name" value="MFS"/>
    <property type="match status" value="1"/>
</dbReference>
<dbReference type="Gene3D" id="1.20.1720.10">
    <property type="entry name" value="Multidrug resistance protein D"/>
    <property type="match status" value="1"/>
</dbReference>
<evidence type="ECO:0000256" key="4">
    <source>
        <dbReference type="ARBA" id="ARBA00023136"/>
    </source>
</evidence>
<dbReference type="Pfam" id="PF07690">
    <property type="entry name" value="MFS_1"/>
    <property type="match status" value="1"/>
</dbReference>
<dbReference type="InterPro" id="IPR011701">
    <property type="entry name" value="MFS"/>
</dbReference>
<keyword evidence="3 5" id="KW-1133">Transmembrane helix</keyword>
<feature type="transmembrane region" description="Helical" evidence="5">
    <location>
        <begin position="227"/>
        <end position="247"/>
    </location>
</feature>
<feature type="transmembrane region" description="Helical" evidence="5">
    <location>
        <begin position="303"/>
        <end position="324"/>
    </location>
</feature>
<name>A0ABU4TXM9_9PSEU</name>
<comment type="caution">
    <text evidence="7">The sequence shown here is derived from an EMBL/GenBank/DDBJ whole genome shotgun (WGS) entry which is preliminary data.</text>
</comment>
<gene>
    <name evidence="7" type="ORF">SK571_27030</name>
</gene>
<sequence length="488" mass="49924">MSAVPDTLTRRSSPALTLAVVLVGVFAVAMSISGAGVAVPRIGAELDASGAALQWVISAYNLALSAFTLVCGSLSDLFGRKRVFVLTTMLFAGGSLVCALAQDIVVLDLARAVAGIGAGGVMASGGAILAVTFDGSARTKAFAAMGTTGGAGVVTGPFLSGWLVTELGWRASFVSYVVIGVAILLGTLFVAESRSAERPKVDRAGVVTFVLGLGLLMFGLIQSPQGGWGGTFGLVAGVVLLVVFVVVERRQAFPVLDLSLVRNAKFIGWCLGTVSTSVGFVGILVFLPTYFQGVDGATAQEAGLTMLMLTLPILVIPMAGGWLVNHGVSARWLMTSALLLVAGGNAWLTVLHPGIGVSELIGPLLSVGIGLGISFGITDAQAMNQVDPARLGMAAGFLNTIRNAGEALVIAVFGTALIALIQTRVGSAELANEIAAGELTGGDPAVLAEQFTDAWRVALWIVAGICLVAAVVVHTLLGTRRTVAHERV</sequence>
<keyword evidence="4 5" id="KW-0472">Membrane</keyword>
<feature type="transmembrane region" description="Helical" evidence="5">
    <location>
        <begin position="112"/>
        <end position="131"/>
    </location>
</feature>
<dbReference type="SUPFAM" id="SSF103473">
    <property type="entry name" value="MFS general substrate transporter"/>
    <property type="match status" value="1"/>
</dbReference>
<accession>A0ABU4TXM9</accession>
<proteinExistence type="predicted"/>
<evidence type="ECO:0000256" key="1">
    <source>
        <dbReference type="ARBA" id="ARBA00004651"/>
    </source>
</evidence>
<feature type="transmembrane region" description="Helical" evidence="5">
    <location>
        <begin position="457"/>
        <end position="477"/>
    </location>
</feature>
<feature type="transmembrane region" description="Helical" evidence="5">
    <location>
        <begin position="171"/>
        <end position="191"/>
    </location>
</feature>
<keyword evidence="2 5" id="KW-0812">Transmembrane</keyword>
<feature type="domain" description="Major facilitator superfamily (MFS) profile" evidence="6">
    <location>
        <begin position="17"/>
        <end position="481"/>
    </location>
</feature>
<feature type="transmembrane region" description="Helical" evidence="5">
    <location>
        <begin position="83"/>
        <end position="106"/>
    </location>
</feature>
<feature type="transmembrane region" description="Helical" evidence="5">
    <location>
        <begin position="267"/>
        <end position="291"/>
    </location>
</feature>
<evidence type="ECO:0000259" key="6">
    <source>
        <dbReference type="PROSITE" id="PS50850"/>
    </source>
</evidence>
<dbReference type="Gene3D" id="1.20.1250.20">
    <property type="entry name" value="MFS general substrate transporter like domains"/>
    <property type="match status" value="1"/>
</dbReference>
<dbReference type="PANTHER" id="PTHR42718">
    <property type="entry name" value="MAJOR FACILITATOR SUPERFAMILY MULTIDRUG TRANSPORTER MFSC"/>
    <property type="match status" value="1"/>
</dbReference>
<evidence type="ECO:0000313" key="8">
    <source>
        <dbReference type="Proteomes" id="UP001271792"/>
    </source>
</evidence>
<comment type="subcellular location">
    <subcellularLocation>
        <location evidence="1">Cell membrane</location>
        <topology evidence="1">Multi-pass membrane protein</topology>
    </subcellularLocation>
</comment>
<dbReference type="InterPro" id="IPR036259">
    <property type="entry name" value="MFS_trans_sf"/>
</dbReference>
<organism evidence="7 8">
    <name type="scientific">Lentzea kristufekii</name>
    <dbReference type="NCBI Taxonomy" id="3095430"/>
    <lineage>
        <taxon>Bacteria</taxon>
        <taxon>Bacillati</taxon>
        <taxon>Actinomycetota</taxon>
        <taxon>Actinomycetes</taxon>
        <taxon>Pseudonocardiales</taxon>
        <taxon>Pseudonocardiaceae</taxon>
        <taxon>Lentzea</taxon>
    </lineage>
</organism>
<dbReference type="RefSeq" id="WP_319986890.1">
    <property type="nucleotide sequence ID" value="NZ_JAXAVV010000014.1"/>
</dbReference>
<reference evidence="7 8" key="2">
    <citation type="submission" date="2023-11" db="EMBL/GenBank/DDBJ databases">
        <authorList>
            <person name="Lara A.C."/>
            <person name="Chronakova A."/>
        </authorList>
    </citation>
    <scope>NUCLEOTIDE SEQUENCE [LARGE SCALE GENOMIC DNA]</scope>
    <source>
        <strain evidence="7 8">BCCO 10_0798</strain>
    </source>
</reference>
<dbReference type="PANTHER" id="PTHR42718:SF49">
    <property type="entry name" value="EXPORT PROTEIN"/>
    <property type="match status" value="1"/>
</dbReference>
<evidence type="ECO:0000256" key="2">
    <source>
        <dbReference type="ARBA" id="ARBA00022692"/>
    </source>
</evidence>
<feature type="transmembrane region" description="Helical" evidence="5">
    <location>
        <begin position="143"/>
        <end position="165"/>
    </location>
</feature>
<reference evidence="7 8" key="1">
    <citation type="submission" date="2023-11" db="EMBL/GenBank/DDBJ databases">
        <title>Lentzea sokolovensis, sp. nov., Lentzea kristufkii, sp. nov., and Lentzea miocenensis, sp. nov., rare actinobacteria from Sokolov Coal Basin, Miocene lacustrine sediment, Czech Republic.</title>
        <authorList>
            <person name="Lara A."/>
            <person name="Kotroba L."/>
            <person name="Nouioui I."/>
            <person name="Neumann-Schaal M."/>
            <person name="Mast Y."/>
            <person name="Chronakova A."/>
        </authorList>
    </citation>
    <scope>NUCLEOTIDE SEQUENCE [LARGE SCALE GENOMIC DNA]</scope>
    <source>
        <strain evidence="7 8">BCCO 10_0798</strain>
    </source>
</reference>
<feature type="transmembrane region" description="Helical" evidence="5">
    <location>
        <begin position="401"/>
        <end position="421"/>
    </location>
</feature>
<feature type="transmembrane region" description="Helical" evidence="5">
    <location>
        <begin position="203"/>
        <end position="221"/>
    </location>
</feature>
<feature type="transmembrane region" description="Helical" evidence="5">
    <location>
        <begin position="360"/>
        <end position="380"/>
    </location>
</feature>